<evidence type="ECO:0000256" key="1">
    <source>
        <dbReference type="SAM" id="SignalP"/>
    </source>
</evidence>
<gene>
    <name evidence="2" type="ORF">BN8_00933</name>
</gene>
<protein>
    <recommendedName>
        <fullName evidence="4">DUF3575 domain-containing protein</fullName>
    </recommendedName>
</protein>
<proteinExistence type="predicted"/>
<feature type="signal peptide" evidence="1">
    <location>
        <begin position="1"/>
        <end position="22"/>
    </location>
</feature>
<feature type="chain" id="PRO_5003659713" description="DUF3575 domain-containing protein" evidence="1">
    <location>
        <begin position="23"/>
        <end position="257"/>
    </location>
</feature>
<accession>I2GDJ8</accession>
<evidence type="ECO:0008006" key="4">
    <source>
        <dbReference type="Google" id="ProtNLM"/>
    </source>
</evidence>
<keyword evidence="3" id="KW-1185">Reference proteome</keyword>
<name>I2GDJ8_9BACT</name>
<dbReference type="EMBL" id="CAIT01000004">
    <property type="protein sequence ID" value="CCH51972.1"/>
    <property type="molecule type" value="Genomic_DNA"/>
</dbReference>
<dbReference type="STRING" id="1185876.BN8_00933"/>
<reference evidence="2 3" key="1">
    <citation type="journal article" date="2012" name="J. Bacteriol.">
        <title>Genome Sequence of the Filamentous Bacterium Fibrisoma limi BUZ 3T.</title>
        <authorList>
            <person name="Filippini M."/>
            <person name="Qi W."/>
            <person name="Jaenicke S."/>
            <person name="Goesmann A."/>
            <person name="Smits T.H."/>
            <person name="Bagheri H.C."/>
        </authorList>
    </citation>
    <scope>NUCLEOTIDE SEQUENCE [LARGE SCALE GENOMIC DNA]</scope>
    <source>
        <strain evidence="3">BUZ 3T</strain>
    </source>
</reference>
<dbReference type="Proteomes" id="UP000009309">
    <property type="component" value="Unassembled WGS sequence"/>
</dbReference>
<dbReference type="OrthoDB" id="939956at2"/>
<dbReference type="AlphaFoldDB" id="I2GDJ8"/>
<sequence>MIRFHLLLVAGLLTGFVTSALAQVPYVASADTLRIRSLERGPHWVVSVAPLAFFDLENTLTVGVERLLAGRHSLLAEVGYGPRALNMWRSSRFNESGGWETWRGRAEWRIYLGSGRHMRRPPFNRVVAVKPMGRYVAFDLFYKQVNSFETGTMGRACEDGTCQYYQRFRSPVQKSVWAGHVKLGHQRFLDLSADSRLLIDVYIGLGFRQRTISHDEESIPDDAGQRWVSSGGFTNGLNLDYLVTPNISTGFRIGYAF</sequence>
<organism evidence="2 3">
    <name type="scientific">Fibrisoma limi BUZ 3</name>
    <dbReference type="NCBI Taxonomy" id="1185876"/>
    <lineage>
        <taxon>Bacteria</taxon>
        <taxon>Pseudomonadati</taxon>
        <taxon>Bacteroidota</taxon>
        <taxon>Cytophagia</taxon>
        <taxon>Cytophagales</taxon>
        <taxon>Spirosomataceae</taxon>
        <taxon>Fibrisoma</taxon>
    </lineage>
</organism>
<evidence type="ECO:0000313" key="2">
    <source>
        <dbReference type="EMBL" id="CCH51972.1"/>
    </source>
</evidence>
<keyword evidence="1" id="KW-0732">Signal</keyword>
<dbReference type="RefSeq" id="WP_009280558.1">
    <property type="nucleotide sequence ID" value="NZ_CAIT01000004.1"/>
</dbReference>
<dbReference type="eggNOG" id="ENOG50333J7">
    <property type="taxonomic scope" value="Bacteria"/>
</dbReference>
<evidence type="ECO:0000313" key="3">
    <source>
        <dbReference type="Proteomes" id="UP000009309"/>
    </source>
</evidence>
<comment type="caution">
    <text evidence="2">The sequence shown here is derived from an EMBL/GenBank/DDBJ whole genome shotgun (WGS) entry which is preliminary data.</text>
</comment>